<keyword evidence="2" id="KW-1185">Reference proteome</keyword>
<reference evidence="1" key="1">
    <citation type="submission" date="2023-10" db="EMBL/GenBank/DDBJ databases">
        <title>Chromosome-level genome of the transformable northern wattle, Acacia crassicarpa.</title>
        <authorList>
            <person name="Massaro I."/>
            <person name="Sinha N.R."/>
            <person name="Poethig S."/>
            <person name="Leichty A.R."/>
        </authorList>
    </citation>
    <scope>NUCLEOTIDE SEQUENCE</scope>
    <source>
        <strain evidence="1">Acra3RX</strain>
        <tissue evidence="1">Leaf</tissue>
    </source>
</reference>
<name>A0AAE1K6Y3_9FABA</name>
<protein>
    <submittedName>
        <fullName evidence="1">Uncharacterized protein</fullName>
    </submittedName>
</protein>
<accession>A0AAE1K6Y3</accession>
<organism evidence="1 2">
    <name type="scientific">Acacia crassicarpa</name>
    <name type="common">northern wattle</name>
    <dbReference type="NCBI Taxonomy" id="499986"/>
    <lineage>
        <taxon>Eukaryota</taxon>
        <taxon>Viridiplantae</taxon>
        <taxon>Streptophyta</taxon>
        <taxon>Embryophyta</taxon>
        <taxon>Tracheophyta</taxon>
        <taxon>Spermatophyta</taxon>
        <taxon>Magnoliopsida</taxon>
        <taxon>eudicotyledons</taxon>
        <taxon>Gunneridae</taxon>
        <taxon>Pentapetalae</taxon>
        <taxon>rosids</taxon>
        <taxon>fabids</taxon>
        <taxon>Fabales</taxon>
        <taxon>Fabaceae</taxon>
        <taxon>Caesalpinioideae</taxon>
        <taxon>mimosoid clade</taxon>
        <taxon>Acacieae</taxon>
        <taxon>Acacia</taxon>
    </lineage>
</organism>
<gene>
    <name evidence="1" type="ORF">QN277_024026</name>
</gene>
<sequence>MELRLNSSVRIKYKIFVSAVEYLPFSTMDDSKASL</sequence>
<comment type="caution">
    <text evidence="1">The sequence shown here is derived from an EMBL/GenBank/DDBJ whole genome shotgun (WGS) entry which is preliminary data.</text>
</comment>
<proteinExistence type="predicted"/>
<dbReference type="AlphaFoldDB" id="A0AAE1K6Y3"/>
<evidence type="ECO:0000313" key="2">
    <source>
        <dbReference type="Proteomes" id="UP001293593"/>
    </source>
</evidence>
<dbReference type="Proteomes" id="UP001293593">
    <property type="component" value="Unassembled WGS sequence"/>
</dbReference>
<dbReference type="EMBL" id="JAWXYG010000007">
    <property type="protein sequence ID" value="KAK4267214.1"/>
    <property type="molecule type" value="Genomic_DNA"/>
</dbReference>
<evidence type="ECO:0000313" key="1">
    <source>
        <dbReference type="EMBL" id="KAK4267214.1"/>
    </source>
</evidence>